<dbReference type="EMBL" id="QAYG01000003">
    <property type="protein sequence ID" value="PTW60857.1"/>
    <property type="molecule type" value="Genomic_DNA"/>
</dbReference>
<comment type="caution">
    <text evidence="2">The sequence shown here is derived from an EMBL/GenBank/DDBJ whole genome shotgun (WGS) entry which is preliminary data.</text>
</comment>
<keyword evidence="3" id="KW-1185">Reference proteome</keyword>
<dbReference type="Proteomes" id="UP000244081">
    <property type="component" value="Unassembled WGS sequence"/>
</dbReference>
<protein>
    <submittedName>
        <fullName evidence="2">Uncharacterized protein DUF3305</fullName>
    </submittedName>
</protein>
<dbReference type="InterPro" id="IPR021736">
    <property type="entry name" value="DUF3305"/>
</dbReference>
<gene>
    <name evidence="2" type="ORF">C8N35_10336</name>
</gene>
<accession>A0A2T5VAS9</accession>
<evidence type="ECO:0000313" key="3">
    <source>
        <dbReference type="Proteomes" id="UP000244081"/>
    </source>
</evidence>
<name>A0A2T5VAS9_9HYPH</name>
<organism evidence="2 3">
    <name type="scientific">Breoghania corrubedonensis</name>
    <dbReference type="NCBI Taxonomy" id="665038"/>
    <lineage>
        <taxon>Bacteria</taxon>
        <taxon>Pseudomonadati</taxon>
        <taxon>Pseudomonadota</taxon>
        <taxon>Alphaproteobacteria</taxon>
        <taxon>Hyphomicrobiales</taxon>
        <taxon>Stappiaceae</taxon>
        <taxon>Breoghania</taxon>
    </lineage>
</organism>
<evidence type="ECO:0000256" key="1">
    <source>
        <dbReference type="SAM" id="MobiDB-lite"/>
    </source>
</evidence>
<evidence type="ECO:0000313" key="2">
    <source>
        <dbReference type="EMBL" id="PTW60857.1"/>
    </source>
</evidence>
<feature type="region of interest" description="Disordered" evidence="1">
    <location>
        <begin position="127"/>
        <end position="152"/>
    </location>
</feature>
<reference evidence="2 3" key="1">
    <citation type="submission" date="2018-04" db="EMBL/GenBank/DDBJ databases">
        <title>Genomic Encyclopedia of Archaeal and Bacterial Type Strains, Phase II (KMG-II): from individual species to whole genera.</title>
        <authorList>
            <person name="Goeker M."/>
        </authorList>
    </citation>
    <scope>NUCLEOTIDE SEQUENCE [LARGE SCALE GENOMIC DNA]</scope>
    <source>
        <strain evidence="2 3">DSM 23382</strain>
    </source>
</reference>
<dbReference type="AlphaFoldDB" id="A0A2T5VAS9"/>
<proteinExistence type="predicted"/>
<sequence length="152" mass="16814">MEDWHPMVSEGTTTRFHAGTKNVTLHRKLVEAYRINLALEVPSLWIMLDAADPGAAQPWELSIITACPYDAQDLADSGEGILEQVPMPEDLVALLVEFVRAHPLPEEFRKRRRDEVKVEDLKFGKEPIFARGPGAPRPVEGGPSADDEGCNG</sequence>
<dbReference type="Pfam" id="PF11749">
    <property type="entry name" value="DUF3305"/>
    <property type="match status" value="1"/>
</dbReference>